<dbReference type="Proteomes" id="UP000245461">
    <property type="component" value="Unassembled WGS sequence"/>
</dbReference>
<accession>A0A317E6C1</accession>
<reference evidence="1 2" key="1">
    <citation type="submission" date="2018-05" db="EMBL/GenBank/DDBJ databases">
        <title>Zavarzinia sp. HR-AS.</title>
        <authorList>
            <person name="Lee Y."/>
            <person name="Jeon C.O."/>
        </authorList>
    </citation>
    <scope>NUCLEOTIDE SEQUENCE [LARGE SCALE GENOMIC DNA]</scope>
    <source>
        <strain evidence="1 2">HR-AS</strain>
    </source>
</reference>
<gene>
    <name evidence="1" type="ORF">DKG74_11945</name>
</gene>
<dbReference type="AlphaFoldDB" id="A0A317E6C1"/>
<evidence type="ECO:0000313" key="2">
    <source>
        <dbReference type="Proteomes" id="UP000245461"/>
    </source>
</evidence>
<organism evidence="1 2">
    <name type="scientific">Zavarzinia aquatilis</name>
    <dbReference type="NCBI Taxonomy" id="2211142"/>
    <lineage>
        <taxon>Bacteria</taxon>
        <taxon>Pseudomonadati</taxon>
        <taxon>Pseudomonadota</taxon>
        <taxon>Alphaproteobacteria</taxon>
        <taxon>Rhodospirillales</taxon>
        <taxon>Zavarziniaceae</taxon>
        <taxon>Zavarzinia</taxon>
    </lineage>
</organism>
<keyword evidence="2" id="KW-1185">Reference proteome</keyword>
<evidence type="ECO:0000313" key="1">
    <source>
        <dbReference type="EMBL" id="PWR22579.1"/>
    </source>
</evidence>
<dbReference type="EMBL" id="QGLE01000006">
    <property type="protein sequence ID" value="PWR22579.1"/>
    <property type="molecule type" value="Genomic_DNA"/>
</dbReference>
<proteinExistence type="predicted"/>
<protein>
    <submittedName>
        <fullName evidence="1">Uncharacterized protein</fullName>
    </submittedName>
</protein>
<name>A0A317E6C1_9PROT</name>
<sequence length="161" mass="16664">MAFAGCVDKAADRQAKDTLPSVSLAGSGEAVAIAQCVYDAVLSRDCQTEQQRLLITKAMNSSDIIVMCDENLGYAGVRGGGYYGGGSPAGALGGAIAEALSVSQQAAQARDPTKFPVYSVTLRSKPAGGVDGEAWALNEPDKGPRRLNMMIDAFNKCSAAK</sequence>
<comment type="caution">
    <text evidence="1">The sequence shown here is derived from an EMBL/GenBank/DDBJ whole genome shotgun (WGS) entry which is preliminary data.</text>
</comment>